<evidence type="ECO:0000256" key="5">
    <source>
        <dbReference type="ARBA" id="ARBA00010031"/>
    </source>
</evidence>
<evidence type="ECO:0000256" key="9">
    <source>
        <dbReference type="ARBA" id="ARBA00022622"/>
    </source>
</evidence>
<feature type="compositionally biased region" description="Low complexity" evidence="20">
    <location>
        <begin position="306"/>
        <end position="323"/>
    </location>
</feature>
<dbReference type="GO" id="GO:0016787">
    <property type="term" value="F:hydrolase activity"/>
    <property type="evidence" value="ECO:0007669"/>
    <property type="project" value="InterPro"/>
</dbReference>
<dbReference type="Pfam" id="PF00149">
    <property type="entry name" value="Metallophos"/>
    <property type="match status" value="1"/>
</dbReference>
<evidence type="ECO:0000313" key="24">
    <source>
        <dbReference type="Proteomes" id="UP000028524"/>
    </source>
</evidence>
<dbReference type="AlphaFoldDB" id="A0A084QED2"/>
<keyword evidence="9" id="KW-0472">Membrane</keyword>
<keyword evidence="9" id="KW-0336">GPI-anchor</keyword>
<dbReference type="HOGENOM" id="CLU_369256_0_0_1"/>
<dbReference type="Proteomes" id="UP000028524">
    <property type="component" value="Unassembled WGS sequence"/>
</dbReference>
<dbReference type="Gene3D" id="1.10.10.1340">
    <property type="entry name" value="Mediator of RNA polymerase II, submodule Med31 (Soh1)"/>
    <property type="match status" value="1"/>
</dbReference>
<dbReference type="InterPro" id="IPR008831">
    <property type="entry name" value="Mediator_Med31"/>
</dbReference>
<gene>
    <name evidence="23" type="ORF">S40285_06533</name>
</gene>
<evidence type="ECO:0000256" key="6">
    <source>
        <dbReference type="ARBA" id="ARBA00011837"/>
    </source>
</evidence>
<dbReference type="OrthoDB" id="630188at2759"/>
<dbReference type="InterPro" id="IPR051693">
    <property type="entry name" value="UPF0046_metallophosphoest"/>
</dbReference>
<name>A0A084QED2_STAC4</name>
<dbReference type="InterPro" id="IPR038089">
    <property type="entry name" value="Med31_sf"/>
</dbReference>
<comment type="caution">
    <text evidence="19">Lacks conserved residue(s) required for the propagation of feature annotation.</text>
</comment>
<evidence type="ECO:0000256" key="2">
    <source>
        <dbReference type="ARBA" id="ARBA00004589"/>
    </source>
</evidence>
<dbReference type="Pfam" id="PF05730">
    <property type="entry name" value="CFEM"/>
    <property type="match status" value="1"/>
</dbReference>
<evidence type="ECO:0000256" key="20">
    <source>
        <dbReference type="SAM" id="MobiDB-lite"/>
    </source>
</evidence>
<organism evidence="23 24">
    <name type="scientific">Stachybotrys chlorohalonatus (strain IBT 40285)</name>
    <dbReference type="NCBI Taxonomy" id="1283841"/>
    <lineage>
        <taxon>Eukaryota</taxon>
        <taxon>Fungi</taxon>
        <taxon>Dikarya</taxon>
        <taxon>Ascomycota</taxon>
        <taxon>Pezizomycotina</taxon>
        <taxon>Sordariomycetes</taxon>
        <taxon>Hypocreomycetidae</taxon>
        <taxon>Hypocreales</taxon>
        <taxon>Stachybotryaceae</taxon>
        <taxon>Stachybotrys</taxon>
    </lineage>
</organism>
<evidence type="ECO:0000256" key="21">
    <source>
        <dbReference type="SAM" id="SignalP"/>
    </source>
</evidence>
<evidence type="ECO:0000256" key="14">
    <source>
        <dbReference type="ARBA" id="ARBA00023163"/>
    </source>
</evidence>
<evidence type="ECO:0000256" key="17">
    <source>
        <dbReference type="ARBA" id="ARBA00025687"/>
    </source>
</evidence>
<dbReference type="Pfam" id="PF05669">
    <property type="entry name" value="Med31"/>
    <property type="match status" value="1"/>
</dbReference>
<evidence type="ECO:0000256" key="4">
    <source>
        <dbReference type="ARBA" id="ARBA00006378"/>
    </source>
</evidence>
<feature type="disulfide bond" evidence="19">
    <location>
        <begin position="40"/>
        <end position="47"/>
    </location>
</feature>
<dbReference type="InterPro" id="IPR008427">
    <property type="entry name" value="Extracellular_membr_CFEM_dom"/>
</dbReference>
<evidence type="ECO:0000256" key="12">
    <source>
        <dbReference type="ARBA" id="ARBA00023157"/>
    </source>
</evidence>
<dbReference type="InterPro" id="IPR004843">
    <property type="entry name" value="Calcineurin-like_PHP"/>
</dbReference>
<evidence type="ECO:0000256" key="3">
    <source>
        <dbReference type="ARBA" id="ARBA00004613"/>
    </source>
</evidence>
<dbReference type="InParanoid" id="A0A084QED2"/>
<dbReference type="PROSITE" id="PS52012">
    <property type="entry name" value="CFEM"/>
    <property type="match status" value="1"/>
</dbReference>
<dbReference type="CDD" id="cd07379">
    <property type="entry name" value="MPP_239FB"/>
    <property type="match status" value="1"/>
</dbReference>
<dbReference type="GO" id="GO:0005576">
    <property type="term" value="C:extracellular region"/>
    <property type="evidence" value="ECO:0007669"/>
    <property type="project" value="UniProtKB-SubCell"/>
</dbReference>
<keyword evidence="9" id="KW-0325">Glycoprotein</keyword>
<proteinExistence type="inferred from homology"/>
<comment type="subunit">
    <text evidence="6">Component of the Mediator complex.</text>
</comment>
<dbReference type="GO" id="GO:0016592">
    <property type="term" value="C:mediator complex"/>
    <property type="evidence" value="ECO:0007669"/>
    <property type="project" value="InterPro"/>
</dbReference>
<evidence type="ECO:0000256" key="18">
    <source>
        <dbReference type="ARBA" id="ARBA00031978"/>
    </source>
</evidence>
<evidence type="ECO:0000259" key="22">
    <source>
        <dbReference type="PROSITE" id="PS52012"/>
    </source>
</evidence>
<keyword evidence="10 21" id="KW-0732">Signal</keyword>
<keyword evidence="14" id="KW-0804">Transcription</keyword>
<dbReference type="GO" id="GO:0003712">
    <property type="term" value="F:transcription coregulator activity"/>
    <property type="evidence" value="ECO:0007669"/>
    <property type="project" value="InterPro"/>
</dbReference>
<comment type="subcellular location">
    <subcellularLocation>
        <location evidence="2">Membrane</location>
        <topology evidence="2">Lipid-anchor</topology>
        <topology evidence="2">GPI-anchor</topology>
    </subcellularLocation>
    <subcellularLocation>
        <location evidence="1">Nucleus</location>
    </subcellularLocation>
    <subcellularLocation>
        <location evidence="3">Secreted</location>
    </subcellularLocation>
</comment>
<feature type="region of interest" description="Disordered" evidence="20">
    <location>
        <begin position="293"/>
        <end position="331"/>
    </location>
</feature>
<evidence type="ECO:0000256" key="1">
    <source>
        <dbReference type="ARBA" id="ARBA00004123"/>
    </source>
</evidence>
<dbReference type="PANTHER" id="PTHR12905:SF0">
    <property type="entry name" value="CALCINEURIN-LIKE PHOSPHOESTERASE DOMAIN-CONTAINING PROTEIN"/>
    <property type="match status" value="1"/>
</dbReference>
<keyword evidence="12 19" id="KW-1015">Disulfide bond</keyword>
<keyword evidence="13" id="KW-0010">Activator</keyword>
<feature type="signal peptide" evidence="21">
    <location>
        <begin position="1"/>
        <end position="17"/>
    </location>
</feature>
<evidence type="ECO:0000256" key="15">
    <source>
        <dbReference type="ARBA" id="ARBA00023242"/>
    </source>
</evidence>
<keyword evidence="15" id="KW-0539">Nucleus</keyword>
<dbReference type="GO" id="GO:0098552">
    <property type="term" value="C:side of membrane"/>
    <property type="evidence" value="ECO:0007669"/>
    <property type="project" value="UniProtKB-KW"/>
</dbReference>
<keyword evidence="16" id="KW-0449">Lipoprotein</keyword>
<dbReference type="GO" id="GO:0006355">
    <property type="term" value="P:regulation of DNA-templated transcription"/>
    <property type="evidence" value="ECO:0007669"/>
    <property type="project" value="InterPro"/>
</dbReference>
<evidence type="ECO:0000256" key="11">
    <source>
        <dbReference type="ARBA" id="ARBA00023015"/>
    </source>
</evidence>
<dbReference type="FunFam" id="1.10.10.1340:FF:000002">
    <property type="entry name" value="Mediator of RNA polymerase II transcription subunit 31"/>
    <property type="match status" value="1"/>
</dbReference>
<feature type="chain" id="PRO_5001779290" description="Mediator of RNA polymerase II transcription subunit 31" evidence="21">
    <location>
        <begin position="18"/>
        <end position="754"/>
    </location>
</feature>
<keyword evidence="8" id="KW-0964">Secreted</keyword>
<evidence type="ECO:0000256" key="16">
    <source>
        <dbReference type="ARBA" id="ARBA00023288"/>
    </source>
</evidence>
<dbReference type="InterPro" id="IPR029052">
    <property type="entry name" value="Metallo-depent_PP-like"/>
</dbReference>
<reference evidence="23 24" key="1">
    <citation type="journal article" date="2014" name="BMC Genomics">
        <title>Comparative genome sequencing reveals chemotype-specific gene clusters in the toxigenic black mold Stachybotrys.</title>
        <authorList>
            <person name="Semeiks J."/>
            <person name="Borek D."/>
            <person name="Otwinowski Z."/>
            <person name="Grishin N.V."/>
        </authorList>
    </citation>
    <scope>NUCLEOTIDE SEQUENCE [LARGE SCALE GENOMIC DNA]</scope>
    <source>
        <strain evidence="23 24">IBT 40285</strain>
    </source>
</reference>
<comment type="function">
    <text evidence="17">Component of the Mediator complex, a coactivator involved in the regulated transcription of nearly all RNA polymerase II-dependent genes. Mediator functions as a bridge to convey information from gene-specific regulatory proteins to the basal RNA polymerase II transcription machinery. Mediator is recruited to promoters by direct interactions with regulatory proteins and serves as a scaffold for the assembly of a functional preinitiation complex with RNA polymerase II and the general transcription factors.</text>
</comment>
<dbReference type="PANTHER" id="PTHR12905">
    <property type="entry name" value="METALLOPHOSPHOESTERASE"/>
    <property type="match status" value="1"/>
</dbReference>
<sequence>MKTAIYSIVAAASFVAAQNFDGQPECAVQCLRDAIPQVGCSMGDTACQCDPDVQAALGGVIAPCLVEACNPDDLGAAQNAGGAACAAFSASASGSATEGGVTIQTSMPTEDGFTIQTSTPTELVSTTVVSTTTVVSSEATSDASSSEVESTTTTTATTSTRITTTSSTSTESTTTDAPESTETESPTQTSDDSATSTSTDADGAAGAGPTIGALAAIIAMAVALQLREAGAAATTPSPCLGRPSQLTSRRINLLTSSHQFLSPKHSRRAFSHTGHQPLRMVKTKILIISDTHGVTPAPSMDSASVRSFTETELSRRTTSSRNPPRFPTGFREPLPEVDVVLHCGDLTKYSREGEFRNTFGMLRAIRAPLKLVIAGNHDGALDEPFWVQEHGGDPAYPTVVKDIIDEAAQDGVRYLTEGVHTFDLQNGARLTVYASPYTPVYGGWGFQYYGRHDFVIPAGVDVAMTHGPPLGVLDMSNHGGRAGCGQLFRAIHAARPKIHCFGHIHEAWGALLARWQTPADDGRPPRYATAVDADASRLVKTLAQLWPQRGVDDDEAIARKTRDLADMSEARSIAVDLTGEEEAARVGAGEETLFVNAAIMDTGYRPSHLPWTVDVDLDPTPAGSLPLQYTAMEASQNAAMDSPPAPPRDAEPKYGGFSRFEMELEFVQSLANPHYLNHLASQKLLSQPAFVAYLAYLQYWGRPPYLKYLTYPGPTLRHLELLQQEQFRQDIMSPDLVQRLVEEEIKASVEWHRS</sequence>
<dbReference type="EMBL" id="KL660806">
    <property type="protein sequence ID" value="KFA62317.1"/>
    <property type="molecule type" value="Genomic_DNA"/>
</dbReference>
<keyword evidence="11" id="KW-0805">Transcription regulation</keyword>
<evidence type="ECO:0000256" key="13">
    <source>
        <dbReference type="ARBA" id="ARBA00023159"/>
    </source>
</evidence>
<comment type="similarity">
    <text evidence="4">Belongs to the Mediator complex subunit 31 family.</text>
</comment>
<keyword evidence="19" id="KW-0408">Iron</keyword>
<feature type="region of interest" description="Disordered" evidence="20">
    <location>
        <begin position="136"/>
        <end position="205"/>
    </location>
</feature>
<accession>A0A084QED2</accession>
<keyword evidence="19" id="KW-0479">Metal-binding</keyword>
<evidence type="ECO:0000256" key="7">
    <source>
        <dbReference type="ARBA" id="ARBA00019660"/>
    </source>
</evidence>
<feature type="binding site" description="axial binding residue" evidence="19">
    <location>
        <position position="44"/>
    </location>
    <ligand>
        <name>heme</name>
        <dbReference type="ChEBI" id="CHEBI:30413"/>
    </ligand>
    <ligandPart>
        <name>Fe</name>
        <dbReference type="ChEBI" id="CHEBI:18248"/>
    </ligandPart>
</feature>
<evidence type="ECO:0000313" key="23">
    <source>
        <dbReference type="EMBL" id="KFA62317.1"/>
    </source>
</evidence>
<dbReference type="Gene3D" id="3.60.21.10">
    <property type="match status" value="1"/>
</dbReference>
<keyword evidence="24" id="KW-1185">Reference proteome</keyword>
<evidence type="ECO:0000256" key="8">
    <source>
        <dbReference type="ARBA" id="ARBA00022525"/>
    </source>
</evidence>
<protein>
    <recommendedName>
        <fullName evidence="7">Mediator of RNA polymerase II transcription subunit 31</fullName>
    </recommendedName>
    <alternativeName>
        <fullName evidence="18">Mediator complex subunit 31</fullName>
    </alternativeName>
</protein>
<keyword evidence="19" id="KW-0349">Heme</keyword>
<dbReference type="CDD" id="cd00838">
    <property type="entry name" value="MPP_superfamily"/>
    <property type="match status" value="1"/>
</dbReference>
<evidence type="ECO:0000256" key="19">
    <source>
        <dbReference type="PROSITE-ProRule" id="PRU01356"/>
    </source>
</evidence>
<dbReference type="GO" id="GO:0046872">
    <property type="term" value="F:metal ion binding"/>
    <property type="evidence" value="ECO:0007669"/>
    <property type="project" value="UniProtKB-UniRule"/>
</dbReference>
<comment type="similarity">
    <text evidence="5">Belongs to the RBT5 family.</text>
</comment>
<evidence type="ECO:0000256" key="10">
    <source>
        <dbReference type="ARBA" id="ARBA00022729"/>
    </source>
</evidence>
<dbReference type="SUPFAM" id="SSF56300">
    <property type="entry name" value="Metallo-dependent phosphatases"/>
    <property type="match status" value="1"/>
</dbReference>
<dbReference type="SMART" id="SM00747">
    <property type="entry name" value="CFEM"/>
    <property type="match status" value="1"/>
</dbReference>
<feature type="domain" description="CFEM" evidence="22">
    <location>
        <begin position="1"/>
        <end position="112"/>
    </location>
</feature>